<gene>
    <name evidence="1" type="ORF">D3874_18235</name>
</gene>
<organism evidence="1 2">
    <name type="scientific">Oleomonas cavernae</name>
    <dbReference type="NCBI Taxonomy" id="2320859"/>
    <lineage>
        <taxon>Bacteria</taxon>
        <taxon>Pseudomonadati</taxon>
        <taxon>Pseudomonadota</taxon>
        <taxon>Alphaproteobacteria</taxon>
        <taxon>Acetobacterales</taxon>
        <taxon>Acetobacteraceae</taxon>
        <taxon>Oleomonas</taxon>
    </lineage>
</organism>
<evidence type="ECO:0000313" key="1">
    <source>
        <dbReference type="EMBL" id="RJF88687.1"/>
    </source>
</evidence>
<sequence>MTTLEKIDDVTLMIMADGALAAGQQHAVAAALSFDAEVKARFDAFVASAAVLAIARDAAPPEPVPIALAARIRRPPMPATRWMAAAAALAVTAVAISFALERGPSAPAYAPAGSEATAAGVPERLTLPDGEVLAAQAAAALPGACRLMVSTDRATRAVVCRSIDGTLETVLVGP</sequence>
<proteinExistence type="predicted"/>
<reference evidence="1 2" key="1">
    <citation type="submission" date="2018-09" db="EMBL/GenBank/DDBJ databases">
        <authorList>
            <person name="Zhu H."/>
        </authorList>
    </citation>
    <scope>NUCLEOTIDE SEQUENCE [LARGE SCALE GENOMIC DNA]</scope>
    <source>
        <strain evidence="1 2">K1W22B-8</strain>
    </source>
</reference>
<accession>A0A418WF94</accession>
<dbReference type="AlphaFoldDB" id="A0A418WF94"/>
<dbReference type="Proteomes" id="UP000284605">
    <property type="component" value="Unassembled WGS sequence"/>
</dbReference>
<keyword evidence="2" id="KW-1185">Reference proteome</keyword>
<evidence type="ECO:0008006" key="3">
    <source>
        <dbReference type="Google" id="ProtNLM"/>
    </source>
</evidence>
<comment type="caution">
    <text evidence="1">The sequence shown here is derived from an EMBL/GenBank/DDBJ whole genome shotgun (WGS) entry which is preliminary data.</text>
</comment>
<evidence type="ECO:0000313" key="2">
    <source>
        <dbReference type="Proteomes" id="UP000284605"/>
    </source>
</evidence>
<name>A0A418WF94_9PROT</name>
<protein>
    <recommendedName>
        <fullName evidence="3">Anti-sigma factor</fullName>
    </recommendedName>
</protein>
<dbReference type="RefSeq" id="WP_119779377.1">
    <property type="nucleotide sequence ID" value="NZ_QYUK01000011.1"/>
</dbReference>
<dbReference type="EMBL" id="QYUK01000011">
    <property type="protein sequence ID" value="RJF88687.1"/>
    <property type="molecule type" value="Genomic_DNA"/>
</dbReference>